<evidence type="ECO:0000313" key="6">
    <source>
        <dbReference type="EMBL" id="TWT54572.1"/>
    </source>
</evidence>
<dbReference type="InterPro" id="IPR013325">
    <property type="entry name" value="RNA_pol_sigma_r2"/>
</dbReference>
<protein>
    <submittedName>
        <fullName evidence="6">RNA polymerase sigma factor</fullName>
    </submittedName>
</protein>
<gene>
    <name evidence="6" type="ORF">Pla22_22220</name>
</gene>
<dbReference type="NCBIfam" id="TIGR02989">
    <property type="entry name" value="Sig-70_gvs1"/>
    <property type="match status" value="1"/>
</dbReference>
<feature type="domain" description="RNA polymerase sigma-70 region 2" evidence="5">
    <location>
        <begin position="36"/>
        <end position="102"/>
    </location>
</feature>
<proteinExistence type="predicted"/>
<sequence>MDRQPSTNSQPPSPEETAKTVHDDSRERGEEFVRLLMEHESSVRMFLRGLLPTWNDVDEVIQEASLVAWRKFDDFELGTAFGGWLLTIARFEAMSYRRRISRSPLVFSDEVWEVLAQESVPPDTADNYQQHLETCLQKMPTEHREVLLRVHSPGAVIRDVAVQSGRSEQAFYKVIQRLRSSLLDCVSKNMALEEEGC</sequence>
<evidence type="ECO:0000256" key="3">
    <source>
        <dbReference type="ARBA" id="ARBA00023163"/>
    </source>
</evidence>
<dbReference type="EMBL" id="SJPI01000001">
    <property type="protein sequence ID" value="TWT54572.1"/>
    <property type="molecule type" value="Genomic_DNA"/>
</dbReference>
<keyword evidence="2" id="KW-0731">Sigma factor</keyword>
<dbReference type="PANTHER" id="PTHR43133">
    <property type="entry name" value="RNA POLYMERASE ECF-TYPE SIGMA FACTO"/>
    <property type="match status" value="1"/>
</dbReference>
<feature type="compositionally biased region" description="Polar residues" evidence="4">
    <location>
        <begin position="1"/>
        <end position="10"/>
    </location>
</feature>
<evidence type="ECO:0000313" key="7">
    <source>
        <dbReference type="Proteomes" id="UP000316598"/>
    </source>
</evidence>
<feature type="compositionally biased region" description="Basic and acidic residues" evidence="4">
    <location>
        <begin position="16"/>
        <end position="26"/>
    </location>
</feature>
<evidence type="ECO:0000259" key="5">
    <source>
        <dbReference type="Pfam" id="PF04542"/>
    </source>
</evidence>
<accession>A0A5C5WXH8</accession>
<name>A0A5C5WXH8_9BACT</name>
<keyword evidence="1" id="KW-0805">Transcription regulation</keyword>
<dbReference type="Gene3D" id="1.10.1740.10">
    <property type="match status" value="1"/>
</dbReference>
<evidence type="ECO:0000256" key="1">
    <source>
        <dbReference type="ARBA" id="ARBA00023015"/>
    </source>
</evidence>
<keyword evidence="3" id="KW-0804">Transcription</keyword>
<dbReference type="Proteomes" id="UP000316598">
    <property type="component" value="Unassembled WGS sequence"/>
</dbReference>
<dbReference type="AlphaFoldDB" id="A0A5C5WXH8"/>
<comment type="caution">
    <text evidence="6">The sequence shown here is derived from an EMBL/GenBank/DDBJ whole genome shotgun (WGS) entry which is preliminary data.</text>
</comment>
<dbReference type="InterPro" id="IPR014331">
    <property type="entry name" value="RNA_pol_sigma70_ECF_RHOBA"/>
</dbReference>
<dbReference type="Pfam" id="PF04542">
    <property type="entry name" value="Sigma70_r2"/>
    <property type="match status" value="1"/>
</dbReference>
<feature type="region of interest" description="Disordered" evidence="4">
    <location>
        <begin position="1"/>
        <end position="26"/>
    </location>
</feature>
<dbReference type="SUPFAM" id="SSF88946">
    <property type="entry name" value="Sigma2 domain of RNA polymerase sigma factors"/>
    <property type="match status" value="1"/>
</dbReference>
<keyword evidence="7" id="KW-1185">Reference proteome</keyword>
<dbReference type="GO" id="GO:0016987">
    <property type="term" value="F:sigma factor activity"/>
    <property type="evidence" value="ECO:0007669"/>
    <property type="project" value="UniProtKB-KW"/>
</dbReference>
<evidence type="ECO:0000256" key="4">
    <source>
        <dbReference type="SAM" id="MobiDB-lite"/>
    </source>
</evidence>
<organism evidence="6 7">
    <name type="scientific">Rubripirellula amarantea</name>
    <dbReference type="NCBI Taxonomy" id="2527999"/>
    <lineage>
        <taxon>Bacteria</taxon>
        <taxon>Pseudomonadati</taxon>
        <taxon>Planctomycetota</taxon>
        <taxon>Planctomycetia</taxon>
        <taxon>Pirellulales</taxon>
        <taxon>Pirellulaceae</taxon>
        <taxon>Rubripirellula</taxon>
    </lineage>
</organism>
<dbReference type="InterPro" id="IPR007627">
    <property type="entry name" value="RNA_pol_sigma70_r2"/>
</dbReference>
<dbReference type="GO" id="GO:0006352">
    <property type="term" value="P:DNA-templated transcription initiation"/>
    <property type="evidence" value="ECO:0007669"/>
    <property type="project" value="InterPro"/>
</dbReference>
<dbReference type="RefSeq" id="WP_242631927.1">
    <property type="nucleotide sequence ID" value="NZ_SJPI01000001.1"/>
</dbReference>
<dbReference type="PANTHER" id="PTHR43133:SF51">
    <property type="entry name" value="RNA POLYMERASE SIGMA FACTOR"/>
    <property type="match status" value="1"/>
</dbReference>
<dbReference type="InterPro" id="IPR039425">
    <property type="entry name" value="RNA_pol_sigma-70-like"/>
</dbReference>
<evidence type="ECO:0000256" key="2">
    <source>
        <dbReference type="ARBA" id="ARBA00023082"/>
    </source>
</evidence>
<reference evidence="6 7" key="1">
    <citation type="submission" date="2019-02" db="EMBL/GenBank/DDBJ databases">
        <title>Deep-cultivation of Planctomycetes and their phenomic and genomic characterization uncovers novel biology.</title>
        <authorList>
            <person name="Wiegand S."/>
            <person name="Jogler M."/>
            <person name="Boedeker C."/>
            <person name="Pinto D."/>
            <person name="Vollmers J."/>
            <person name="Rivas-Marin E."/>
            <person name="Kohn T."/>
            <person name="Peeters S.H."/>
            <person name="Heuer A."/>
            <person name="Rast P."/>
            <person name="Oberbeckmann S."/>
            <person name="Bunk B."/>
            <person name="Jeske O."/>
            <person name="Meyerdierks A."/>
            <person name="Storesund J.E."/>
            <person name="Kallscheuer N."/>
            <person name="Luecker S."/>
            <person name="Lage O.M."/>
            <person name="Pohl T."/>
            <person name="Merkel B.J."/>
            <person name="Hornburger P."/>
            <person name="Mueller R.-W."/>
            <person name="Bruemmer F."/>
            <person name="Labrenz M."/>
            <person name="Spormann A.M."/>
            <person name="Op Den Camp H."/>
            <person name="Overmann J."/>
            <person name="Amann R."/>
            <person name="Jetten M.S.M."/>
            <person name="Mascher T."/>
            <person name="Medema M.H."/>
            <person name="Devos D.P."/>
            <person name="Kaster A.-K."/>
            <person name="Ovreas L."/>
            <person name="Rohde M."/>
            <person name="Galperin M.Y."/>
            <person name="Jogler C."/>
        </authorList>
    </citation>
    <scope>NUCLEOTIDE SEQUENCE [LARGE SCALE GENOMIC DNA]</scope>
    <source>
        <strain evidence="6 7">Pla22</strain>
    </source>
</reference>